<reference evidence="2" key="1">
    <citation type="submission" date="2021-06" db="EMBL/GenBank/DDBJ databases">
        <authorList>
            <person name="Hodson N. C."/>
            <person name="Mongue J. A."/>
            <person name="Jaron S. K."/>
        </authorList>
    </citation>
    <scope>NUCLEOTIDE SEQUENCE</scope>
</reference>
<protein>
    <recommendedName>
        <fullName evidence="1">GST C-terminal domain-containing protein</fullName>
    </recommendedName>
</protein>
<dbReference type="GO" id="GO:0005634">
    <property type="term" value="C:nucleus"/>
    <property type="evidence" value="ECO:0007669"/>
    <property type="project" value="TreeGrafter"/>
</dbReference>
<dbReference type="Proteomes" id="UP000708208">
    <property type="component" value="Unassembled WGS sequence"/>
</dbReference>
<dbReference type="InterPro" id="IPR010987">
    <property type="entry name" value="Glutathione-S-Trfase_C-like"/>
</dbReference>
<dbReference type="PANTHER" id="PTHR44490:SF1">
    <property type="entry name" value="EUKARYOTIC TRANSLATION ELONGATION FACTOR 1 EPSILON-1"/>
    <property type="match status" value="1"/>
</dbReference>
<dbReference type="OrthoDB" id="19141at2759"/>
<keyword evidence="3" id="KW-1185">Reference proteome</keyword>
<evidence type="ECO:0000259" key="1">
    <source>
        <dbReference type="PROSITE" id="PS50405"/>
    </source>
</evidence>
<accession>A0A8J2PRV8</accession>
<dbReference type="InterPro" id="IPR053836">
    <property type="entry name" value="Arc1-like_N"/>
</dbReference>
<dbReference type="AlphaFoldDB" id="A0A8J2PRV8"/>
<comment type="caution">
    <text evidence="2">The sequence shown here is derived from an EMBL/GenBank/DDBJ whole genome shotgun (WGS) entry which is preliminary data.</text>
</comment>
<proteinExistence type="predicted"/>
<feature type="domain" description="GST C-terminal" evidence="1">
    <location>
        <begin position="11"/>
        <end position="172"/>
    </location>
</feature>
<organism evidence="2 3">
    <name type="scientific">Allacma fusca</name>
    <dbReference type="NCBI Taxonomy" id="39272"/>
    <lineage>
        <taxon>Eukaryota</taxon>
        <taxon>Metazoa</taxon>
        <taxon>Ecdysozoa</taxon>
        <taxon>Arthropoda</taxon>
        <taxon>Hexapoda</taxon>
        <taxon>Collembola</taxon>
        <taxon>Symphypleona</taxon>
        <taxon>Sminthuridae</taxon>
        <taxon>Allacma</taxon>
    </lineage>
</organism>
<dbReference type="InterPro" id="IPR042450">
    <property type="entry name" value="EEF1E1"/>
</dbReference>
<dbReference type="EMBL" id="CAJVCH010570176">
    <property type="protein sequence ID" value="CAG7834285.1"/>
    <property type="molecule type" value="Genomic_DNA"/>
</dbReference>
<name>A0A8J2PRV8_9HEXA</name>
<dbReference type="PROSITE" id="PS50405">
    <property type="entry name" value="GST_CTER"/>
    <property type="match status" value="1"/>
</dbReference>
<evidence type="ECO:0000313" key="3">
    <source>
        <dbReference type="Proteomes" id="UP000708208"/>
    </source>
</evidence>
<evidence type="ECO:0000313" key="2">
    <source>
        <dbReference type="EMBL" id="CAG7834285.1"/>
    </source>
</evidence>
<dbReference type="Pfam" id="PF21972">
    <property type="entry name" value="Arc1p_N_like"/>
    <property type="match status" value="1"/>
</dbReference>
<dbReference type="GO" id="GO:0017101">
    <property type="term" value="C:aminoacyl-tRNA synthetase multienzyme complex"/>
    <property type="evidence" value="ECO:0007669"/>
    <property type="project" value="InterPro"/>
</dbReference>
<gene>
    <name evidence="2" type="ORF">AFUS01_LOCUS43807</name>
</gene>
<sequence length="176" mass="20044">MPEPCDKNQVEEIKSVLAYFGSDGVASRLDLNGANLTNVKLKGSTGEGIYLLLKSQLSDSPKLQSLLGKTAIERALVRQWVDFNLLEASKNTFQPDSVLKELDSSLTNTFFAGNSLTLSDVLFYYTLYRTYENLTFEQKEKYPNLSRWLALVQEDAQLRQGRPRIHFIRTPLYNLK</sequence>
<dbReference type="GO" id="GO:0005737">
    <property type="term" value="C:cytoplasm"/>
    <property type="evidence" value="ECO:0007669"/>
    <property type="project" value="TreeGrafter"/>
</dbReference>
<dbReference type="GO" id="GO:0043517">
    <property type="term" value="P:positive regulation of DNA damage response, signal transduction by p53 class mediator"/>
    <property type="evidence" value="ECO:0007669"/>
    <property type="project" value="InterPro"/>
</dbReference>
<dbReference type="PANTHER" id="PTHR44490">
    <property type="entry name" value="EUKARYOTIC TRANSLATION ELONGATION FACTOR 1 EPSILON-1"/>
    <property type="match status" value="1"/>
</dbReference>